<proteinExistence type="predicted"/>
<dbReference type="Gene3D" id="3.30.390.50">
    <property type="entry name" value="CO dehydrogenase flavoprotein, C-terminal domain"/>
    <property type="match status" value="1"/>
</dbReference>
<dbReference type="Gene3D" id="3.30.930.10">
    <property type="entry name" value="Bira Bifunctional Protein, Domain 2"/>
    <property type="match status" value="1"/>
</dbReference>
<sequence>MMMRDERTLRVLDTGLRRAAENLALNRSLLECHQEGHSPHTLRFLRFEPSALVGFHQNVDQELLTEVCRAEGIDIQRRITGGGAIYFDPTQIGWELYVDKRFVGSSDMEKIAGRICRAAARGISRLGVDARFRPRNDIEVDGRKISGTGGAFDGDSIMYQGTLLIDFDVERMLRVLRIPAEKLSDKAIASARDRVANLRELLGELPPLETIQQSLAEAFAETFNVDLAPADSMDGVEQSRFEQALREMDSDEWIYQRNRPAVDSPLLEAVHRAPGGLMRAGVSLDRERGRIGQVWITGDFFTNPRRMLVDLEAALRGIAVVDLERTLHDFFDDYPVEMLMLTRDDFIRVLRLALDSDDAAPANGDNPTHAVG</sequence>
<dbReference type="HOGENOM" id="CLU_022986_1_1_6"/>
<evidence type="ECO:0000259" key="1">
    <source>
        <dbReference type="PROSITE" id="PS51733"/>
    </source>
</evidence>
<dbReference type="OrthoDB" id="9787898at2"/>
<feature type="domain" description="BPL/LPL catalytic" evidence="1">
    <location>
        <begin position="36"/>
        <end position="227"/>
    </location>
</feature>
<dbReference type="SUPFAM" id="SSF55681">
    <property type="entry name" value="Class II aaRS and biotin synthetases"/>
    <property type="match status" value="1"/>
</dbReference>
<evidence type="ECO:0000313" key="2">
    <source>
        <dbReference type="EMBL" id="AHK79628.1"/>
    </source>
</evidence>
<dbReference type="InterPro" id="IPR050664">
    <property type="entry name" value="Octanoyltrans_LipM/LipL"/>
</dbReference>
<keyword evidence="3" id="KW-1185">Reference proteome</keyword>
<dbReference type="KEGG" id="hhc:M911_11190"/>
<dbReference type="InterPro" id="IPR045864">
    <property type="entry name" value="aa-tRNA-synth_II/BPL/LPL"/>
</dbReference>
<dbReference type="GO" id="GO:0016874">
    <property type="term" value="F:ligase activity"/>
    <property type="evidence" value="ECO:0007669"/>
    <property type="project" value="UniProtKB-KW"/>
</dbReference>
<dbReference type="InterPro" id="IPR004143">
    <property type="entry name" value="BPL_LPL_catalytic"/>
</dbReference>
<reference evidence="2 3" key="1">
    <citation type="journal article" date="2014" name="J Genomics">
        <title>Draft Genome Sequence of the Extremely Halophilic Phototrophic Purple Sulfur Bacterium Halorhodospira halochloris.</title>
        <authorList>
            <person name="Singh K.S."/>
            <person name="Kirksey J."/>
            <person name="Hoff W.D."/>
            <person name="Deole R."/>
        </authorList>
    </citation>
    <scope>NUCLEOTIDE SEQUENCE [LARGE SCALE GENOMIC DNA]</scope>
    <source>
        <strain evidence="2 3">A</strain>
    </source>
</reference>
<dbReference type="Pfam" id="PF21948">
    <property type="entry name" value="LplA-B_cat"/>
    <property type="match status" value="1"/>
</dbReference>
<protein>
    <submittedName>
        <fullName evidence="2">Lipoate--protein ligase</fullName>
    </submittedName>
</protein>
<dbReference type="PANTHER" id="PTHR43679">
    <property type="entry name" value="OCTANOYLTRANSFERASE LIPM-RELATED"/>
    <property type="match status" value="1"/>
</dbReference>
<gene>
    <name evidence="2" type="ORF">M911_11190</name>
</gene>
<accession>W8KKI2</accession>
<evidence type="ECO:0000313" key="3">
    <source>
        <dbReference type="Proteomes" id="UP000019442"/>
    </source>
</evidence>
<name>W8KKI2_9GAMM</name>
<dbReference type="PANTHER" id="PTHR43679:SF2">
    <property type="entry name" value="OCTANOYL-[GCVH]:PROTEIN N-OCTANOYLTRANSFERASE"/>
    <property type="match status" value="1"/>
</dbReference>
<dbReference type="EMBL" id="CP007268">
    <property type="protein sequence ID" value="AHK79628.1"/>
    <property type="molecule type" value="Genomic_DNA"/>
</dbReference>
<dbReference type="PROSITE" id="PS51733">
    <property type="entry name" value="BPL_LPL_CATALYTIC"/>
    <property type="match status" value="1"/>
</dbReference>
<dbReference type="CDD" id="cd16443">
    <property type="entry name" value="LplA"/>
    <property type="match status" value="1"/>
</dbReference>
<dbReference type="AlphaFoldDB" id="W8KKI2"/>
<keyword evidence="2" id="KW-0436">Ligase</keyword>
<reference evidence="3" key="2">
    <citation type="submission" date="2014-02" db="EMBL/GenBank/DDBJ databases">
        <title>Draft Genome Sequence of extremely halophilic bacteria Halorhodospira halochloris.</title>
        <authorList>
            <person name="Singh K.S."/>
        </authorList>
    </citation>
    <scope>NUCLEOTIDE SEQUENCE [LARGE SCALE GENOMIC DNA]</scope>
    <source>
        <strain evidence="3">A</strain>
    </source>
</reference>
<dbReference type="PATRIC" id="fig|1354791.3.peg.2685"/>
<organism evidence="2 3">
    <name type="scientific">Ectothiorhodospira haloalkaliphila</name>
    <dbReference type="NCBI Taxonomy" id="421628"/>
    <lineage>
        <taxon>Bacteria</taxon>
        <taxon>Pseudomonadati</taxon>
        <taxon>Pseudomonadota</taxon>
        <taxon>Gammaproteobacteria</taxon>
        <taxon>Chromatiales</taxon>
        <taxon>Ectothiorhodospiraceae</taxon>
        <taxon>Ectothiorhodospira</taxon>
    </lineage>
</organism>
<dbReference type="Proteomes" id="UP000019442">
    <property type="component" value="Chromosome"/>
</dbReference>